<evidence type="ECO:0000259" key="2">
    <source>
        <dbReference type="Pfam" id="PF13372"/>
    </source>
</evidence>
<evidence type="ECO:0000313" key="4">
    <source>
        <dbReference type="Proteomes" id="UP000824988"/>
    </source>
</evidence>
<organism evidence="3 4">
    <name type="scientific">Methylogaea oryzae</name>
    <dbReference type="NCBI Taxonomy" id="1295382"/>
    <lineage>
        <taxon>Bacteria</taxon>
        <taxon>Pseudomonadati</taxon>
        <taxon>Pseudomonadota</taxon>
        <taxon>Gammaproteobacteria</taxon>
        <taxon>Methylococcales</taxon>
        <taxon>Methylococcaceae</taxon>
        <taxon>Methylogaea</taxon>
    </lineage>
</organism>
<sequence>MKPQHDQPTFGSSRHTNRIRYSPPPSTWLASLGLLAAGLAGPAHGGLDEEVENALKLGGGKYGRVNFDARYRYEYVDQERVLSTGRATAIKHPADASTLRIRLGYLTPSFAGFTGFAEYEGNQDIGFNDYNSTRNGRTAYPIVADPQANEVNQLWVNYAGLPDSNVKVGRQRIVFDNHRFIGNVGWRQMEQTFDAATVTNKSLPDTTITAGYIWKVQDITSRSIGMNSPIFNIAYTGLPYGKIVAHGEWLDYDTADELRNLGTANSFTKSTKTVGLRFDGSTPVTDDIKALYTAEYAHQSDYKNNPIHYHADYWLAEGGLDLYGVTVKAAYEELGSDNGAAFQTPLATLHAFQGWADKFLTTPASGIRDMYGTVKTTQLGIEWTAMYHEFSDASSKVDLGHEIDLMAEKKFGKHYSVMVKYADYVADPNKSAVNAYSDTQKIWLQGSISF</sequence>
<reference evidence="3" key="1">
    <citation type="submission" date="2019-06" db="EMBL/GenBank/DDBJ databases">
        <title>Complete genome sequence of Methylogaea oryzae strain JCM16910.</title>
        <authorList>
            <person name="Asakawa S."/>
        </authorList>
    </citation>
    <scope>NUCLEOTIDE SEQUENCE</scope>
    <source>
        <strain evidence="3">E10</strain>
    </source>
</reference>
<dbReference type="AlphaFoldDB" id="A0A8D4VMT9"/>
<dbReference type="KEGG" id="moz:MoryE10_09930"/>
<feature type="domain" description="Alginate export" evidence="2">
    <location>
        <begin position="67"/>
        <end position="300"/>
    </location>
</feature>
<accession>A0A8D4VMT9</accession>
<evidence type="ECO:0000256" key="1">
    <source>
        <dbReference type="SAM" id="MobiDB-lite"/>
    </source>
</evidence>
<gene>
    <name evidence="3" type="ORF">MoryE10_09930</name>
</gene>
<dbReference type="Proteomes" id="UP000824988">
    <property type="component" value="Chromosome"/>
</dbReference>
<dbReference type="Pfam" id="PF13372">
    <property type="entry name" value="Alginate_exp"/>
    <property type="match status" value="1"/>
</dbReference>
<dbReference type="InterPro" id="IPR025388">
    <property type="entry name" value="Alginate_export_dom"/>
</dbReference>
<evidence type="ECO:0000313" key="3">
    <source>
        <dbReference type="EMBL" id="BBL70387.1"/>
    </source>
</evidence>
<keyword evidence="4" id="KW-1185">Reference proteome</keyword>
<protein>
    <recommendedName>
        <fullName evidence="2">Alginate export domain-containing protein</fullName>
    </recommendedName>
</protein>
<name>A0A8D4VMT9_9GAMM</name>
<feature type="compositionally biased region" description="Polar residues" evidence="1">
    <location>
        <begin position="1"/>
        <end position="14"/>
    </location>
</feature>
<feature type="region of interest" description="Disordered" evidence="1">
    <location>
        <begin position="1"/>
        <end position="20"/>
    </location>
</feature>
<dbReference type="EMBL" id="AP019782">
    <property type="protein sequence ID" value="BBL70387.1"/>
    <property type="molecule type" value="Genomic_DNA"/>
</dbReference>
<dbReference type="RefSeq" id="WP_221048394.1">
    <property type="nucleotide sequence ID" value="NZ_AP019782.1"/>
</dbReference>
<proteinExistence type="predicted"/>